<evidence type="ECO:0000256" key="1">
    <source>
        <dbReference type="SAM" id="Phobius"/>
    </source>
</evidence>
<dbReference type="AlphaFoldDB" id="X1K2B5"/>
<comment type="caution">
    <text evidence="2">The sequence shown here is derived from an EMBL/GenBank/DDBJ whole genome shotgun (WGS) entry which is preliminary data.</text>
</comment>
<keyword evidence="1" id="KW-1133">Transmembrane helix</keyword>
<keyword evidence="1" id="KW-0812">Transmembrane</keyword>
<evidence type="ECO:0000313" key="2">
    <source>
        <dbReference type="EMBL" id="GAI01137.1"/>
    </source>
</evidence>
<feature type="non-terminal residue" evidence="2">
    <location>
        <position position="1"/>
    </location>
</feature>
<proteinExistence type="predicted"/>
<protein>
    <submittedName>
        <fullName evidence="2">Uncharacterized protein</fullName>
    </submittedName>
</protein>
<keyword evidence="1" id="KW-0472">Membrane</keyword>
<accession>X1K2B5</accession>
<sequence>AFLVSYTSYVVFCTAVVVFVVAPYSSLSYDSIEAEPIHNR</sequence>
<name>X1K2B5_9ZZZZ</name>
<organism evidence="2">
    <name type="scientific">marine sediment metagenome</name>
    <dbReference type="NCBI Taxonomy" id="412755"/>
    <lineage>
        <taxon>unclassified sequences</taxon>
        <taxon>metagenomes</taxon>
        <taxon>ecological metagenomes</taxon>
    </lineage>
</organism>
<dbReference type="EMBL" id="BARU01046325">
    <property type="protein sequence ID" value="GAI01137.1"/>
    <property type="molecule type" value="Genomic_DNA"/>
</dbReference>
<feature type="transmembrane region" description="Helical" evidence="1">
    <location>
        <begin position="6"/>
        <end position="24"/>
    </location>
</feature>
<reference evidence="2" key="1">
    <citation type="journal article" date="2014" name="Front. Microbiol.">
        <title>High frequency of phylogenetically diverse reductive dehalogenase-homologous genes in deep subseafloor sedimentary metagenomes.</title>
        <authorList>
            <person name="Kawai M."/>
            <person name="Futagami T."/>
            <person name="Toyoda A."/>
            <person name="Takaki Y."/>
            <person name="Nishi S."/>
            <person name="Hori S."/>
            <person name="Arai W."/>
            <person name="Tsubouchi T."/>
            <person name="Morono Y."/>
            <person name="Uchiyama I."/>
            <person name="Ito T."/>
            <person name="Fujiyama A."/>
            <person name="Inagaki F."/>
            <person name="Takami H."/>
        </authorList>
    </citation>
    <scope>NUCLEOTIDE SEQUENCE</scope>
    <source>
        <strain evidence="2">Expedition CK06-06</strain>
    </source>
</reference>
<gene>
    <name evidence="2" type="ORF">S03H2_69934</name>
</gene>